<name>A0A382XG60_9ZZZZ</name>
<sequence>MLFQYAALADEGDFLEADFFSQGLEIYDGGEVSLIPNEESALSVEDISPWTGSQDAAVGLFAFAFLKFVLLQQLAVAQGCR</sequence>
<accession>A0A382XG60</accession>
<reference evidence="1" key="1">
    <citation type="submission" date="2018-05" db="EMBL/GenBank/DDBJ databases">
        <authorList>
            <person name="Lanie J.A."/>
            <person name="Ng W.-L."/>
            <person name="Kazmierczak K.M."/>
            <person name="Andrzejewski T.M."/>
            <person name="Davidsen T.M."/>
            <person name="Wayne K.J."/>
            <person name="Tettelin H."/>
            <person name="Glass J.I."/>
            <person name="Rusch D."/>
            <person name="Podicherti R."/>
            <person name="Tsui H.-C.T."/>
            <person name="Winkler M.E."/>
        </authorList>
    </citation>
    <scope>NUCLEOTIDE SEQUENCE</scope>
</reference>
<evidence type="ECO:0000313" key="1">
    <source>
        <dbReference type="EMBL" id="SVD70052.1"/>
    </source>
</evidence>
<dbReference type="AlphaFoldDB" id="A0A382XG60"/>
<protein>
    <submittedName>
        <fullName evidence="1">Uncharacterized protein</fullName>
    </submittedName>
</protein>
<gene>
    <name evidence="1" type="ORF">METZ01_LOCUS422906</name>
</gene>
<organism evidence="1">
    <name type="scientific">marine metagenome</name>
    <dbReference type="NCBI Taxonomy" id="408172"/>
    <lineage>
        <taxon>unclassified sequences</taxon>
        <taxon>metagenomes</taxon>
        <taxon>ecological metagenomes</taxon>
    </lineage>
</organism>
<proteinExistence type="predicted"/>
<dbReference type="EMBL" id="UINC01167501">
    <property type="protein sequence ID" value="SVD70052.1"/>
    <property type="molecule type" value="Genomic_DNA"/>
</dbReference>